<dbReference type="EC" id="6.3.2.10" evidence="10 11"/>
<accession>A0ABW2R6Y2</accession>
<evidence type="ECO:0000256" key="6">
    <source>
        <dbReference type="ARBA" id="ARBA00022960"/>
    </source>
</evidence>
<keyword evidence="5 10" id="KW-0067">ATP-binding</keyword>
<dbReference type="Gene3D" id="3.40.1190.10">
    <property type="entry name" value="Mur-like, catalytic domain"/>
    <property type="match status" value="1"/>
</dbReference>
<dbReference type="Gene3D" id="3.90.190.20">
    <property type="entry name" value="Mur ligase, C-terminal domain"/>
    <property type="match status" value="1"/>
</dbReference>
<dbReference type="InterPro" id="IPR051046">
    <property type="entry name" value="MurCDEF_CellWall_CoF430Synth"/>
</dbReference>
<dbReference type="NCBIfam" id="TIGR01143">
    <property type="entry name" value="murF"/>
    <property type="match status" value="1"/>
</dbReference>
<name>A0ABW2R6Y2_9BURK</name>
<evidence type="ECO:0000259" key="12">
    <source>
        <dbReference type="Pfam" id="PF01225"/>
    </source>
</evidence>
<comment type="function">
    <text evidence="10 11">Involved in cell wall formation. Catalyzes the final step in the synthesis of UDP-N-acetylmuramoyl-pentapeptide, the precursor of murein.</text>
</comment>
<dbReference type="SUPFAM" id="SSF63418">
    <property type="entry name" value="MurE/MurF N-terminal domain"/>
    <property type="match status" value="1"/>
</dbReference>
<comment type="similarity">
    <text evidence="10">Belongs to the MurCDEF family. MurF subfamily.</text>
</comment>
<evidence type="ECO:0000256" key="5">
    <source>
        <dbReference type="ARBA" id="ARBA00022840"/>
    </source>
</evidence>
<evidence type="ECO:0000313" key="15">
    <source>
        <dbReference type="EMBL" id="MFC7433474.1"/>
    </source>
</evidence>
<reference evidence="16" key="1">
    <citation type="journal article" date="2019" name="Int. J. Syst. Evol. Microbiol.">
        <title>The Global Catalogue of Microorganisms (GCM) 10K type strain sequencing project: providing services to taxonomists for standard genome sequencing and annotation.</title>
        <authorList>
            <consortium name="The Broad Institute Genomics Platform"/>
            <consortium name="The Broad Institute Genome Sequencing Center for Infectious Disease"/>
            <person name="Wu L."/>
            <person name="Ma J."/>
        </authorList>
    </citation>
    <scope>NUCLEOTIDE SEQUENCE [LARGE SCALE GENOMIC DNA]</scope>
    <source>
        <strain evidence="16">CCUG 54518</strain>
    </source>
</reference>
<dbReference type="InterPro" id="IPR036565">
    <property type="entry name" value="Mur-like_cat_sf"/>
</dbReference>
<dbReference type="Proteomes" id="UP001596495">
    <property type="component" value="Unassembled WGS sequence"/>
</dbReference>
<evidence type="ECO:0000256" key="2">
    <source>
        <dbReference type="ARBA" id="ARBA00022598"/>
    </source>
</evidence>
<keyword evidence="16" id="KW-1185">Reference proteome</keyword>
<proteinExistence type="inferred from homology"/>
<comment type="pathway">
    <text evidence="10 11">Cell wall biogenesis; peptidoglycan biosynthesis.</text>
</comment>
<dbReference type="HAMAP" id="MF_02019">
    <property type="entry name" value="MurF"/>
    <property type="match status" value="1"/>
</dbReference>
<dbReference type="PANTHER" id="PTHR43024">
    <property type="entry name" value="UDP-N-ACETYLMURAMOYL-TRIPEPTIDE--D-ALANYL-D-ALANINE LIGASE"/>
    <property type="match status" value="1"/>
</dbReference>
<dbReference type="InterPro" id="IPR013221">
    <property type="entry name" value="Mur_ligase_cen"/>
</dbReference>
<evidence type="ECO:0000313" key="16">
    <source>
        <dbReference type="Proteomes" id="UP001596495"/>
    </source>
</evidence>
<dbReference type="Gene3D" id="3.40.1390.10">
    <property type="entry name" value="MurE/MurF, N-terminal domain"/>
    <property type="match status" value="1"/>
</dbReference>
<comment type="subcellular location">
    <subcellularLocation>
        <location evidence="10 11">Cytoplasm</location>
    </subcellularLocation>
</comment>
<evidence type="ECO:0000259" key="14">
    <source>
        <dbReference type="Pfam" id="PF08245"/>
    </source>
</evidence>
<feature type="domain" description="Mur ligase central" evidence="14">
    <location>
        <begin position="106"/>
        <end position="297"/>
    </location>
</feature>
<dbReference type="InterPro" id="IPR000713">
    <property type="entry name" value="Mur_ligase_N"/>
</dbReference>
<dbReference type="PANTHER" id="PTHR43024:SF1">
    <property type="entry name" value="UDP-N-ACETYLMURAMOYL-TRIPEPTIDE--D-ALANYL-D-ALANINE LIGASE"/>
    <property type="match status" value="1"/>
</dbReference>
<dbReference type="InterPro" id="IPR005863">
    <property type="entry name" value="UDP-N-AcMur_synth"/>
</dbReference>
<dbReference type="GO" id="GO:0047480">
    <property type="term" value="F:UDP-N-acetylmuramoyl-tripeptide-D-alanyl-D-alanine ligase activity"/>
    <property type="evidence" value="ECO:0007669"/>
    <property type="project" value="UniProtKB-EC"/>
</dbReference>
<keyword evidence="7 10" id="KW-0573">Peptidoglycan synthesis</keyword>
<sequence>MSSLHELLPLLQGARQVGELPREIRRVNTDSRSIQAGDLFVALRGERFDAHDFLAQARQSGAVAGLAEHGLADAGLPGVEVPDSRLALGRLARLWRESMDLPLVAVTGSNGKTTVTQMIAAILRQAAGDAAHATQGNLNNDIGVPLTLLRLQPSHRLSVIELGMNHPGEIAYLAGLVQPTVALVNNAQREHQEFMATVEAVARENADVFRFLRSGGVAVFPSDDPSHTPIWRGLAGSHRTITFSDVDPQADVHLMSAQWTDGAWTMRWQSPAGEGAARLHIAGRHNLRNAMAAVACALSAGVPMEAIERGLSAFEPVGGRSRALALRVAGRQVTLVDDTYNANPDSMIAAVNVLTELPGPRLLVLGDMGEVGEQGLAFHLEVLRHAQASGINEVHCAGDWMRQAVEALRQAGESSPRHWDDVDALSQAMASSLSDPAGPASVLVKGSRFMRMERVAKALQAVQEEEGKRHAA</sequence>
<keyword evidence="9 10" id="KW-0961">Cell wall biogenesis/degradation</keyword>
<evidence type="ECO:0000256" key="10">
    <source>
        <dbReference type="HAMAP-Rule" id="MF_02019"/>
    </source>
</evidence>
<keyword evidence="6 10" id="KW-0133">Cell shape</keyword>
<organism evidence="15 16">
    <name type="scientific">Hydrogenophaga bisanensis</name>
    <dbReference type="NCBI Taxonomy" id="439611"/>
    <lineage>
        <taxon>Bacteria</taxon>
        <taxon>Pseudomonadati</taxon>
        <taxon>Pseudomonadota</taxon>
        <taxon>Betaproteobacteria</taxon>
        <taxon>Burkholderiales</taxon>
        <taxon>Comamonadaceae</taxon>
        <taxon>Hydrogenophaga</taxon>
    </lineage>
</organism>
<dbReference type="EMBL" id="JBHTBX010000002">
    <property type="protein sequence ID" value="MFC7433474.1"/>
    <property type="molecule type" value="Genomic_DNA"/>
</dbReference>
<evidence type="ECO:0000256" key="9">
    <source>
        <dbReference type="ARBA" id="ARBA00023316"/>
    </source>
</evidence>
<dbReference type="SUPFAM" id="SSF53244">
    <property type="entry name" value="MurD-like peptide ligases, peptide-binding domain"/>
    <property type="match status" value="1"/>
</dbReference>
<evidence type="ECO:0000256" key="11">
    <source>
        <dbReference type="RuleBase" id="RU004136"/>
    </source>
</evidence>
<evidence type="ECO:0000256" key="3">
    <source>
        <dbReference type="ARBA" id="ARBA00022618"/>
    </source>
</evidence>
<comment type="catalytic activity">
    <reaction evidence="10 11">
        <text>D-alanyl-D-alanine + UDP-N-acetyl-alpha-D-muramoyl-L-alanyl-gamma-D-glutamyl-meso-2,6-diaminopimelate + ATP = UDP-N-acetyl-alpha-D-muramoyl-L-alanyl-gamma-D-glutamyl-meso-2,6-diaminopimeloyl-D-alanyl-D-alanine + ADP + phosphate + H(+)</text>
        <dbReference type="Rhea" id="RHEA:28374"/>
        <dbReference type="ChEBI" id="CHEBI:15378"/>
        <dbReference type="ChEBI" id="CHEBI:30616"/>
        <dbReference type="ChEBI" id="CHEBI:43474"/>
        <dbReference type="ChEBI" id="CHEBI:57822"/>
        <dbReference type="ChEBI" id="CHEBI:61386"/>
        <dbReference type="ChEBI" id="CHEBI:83905"/>
        <dbReference type="ChEBI" id="CHEBI:456216"/>
        <dbReference type="EC" id="6.3.2.10"/>
    </reaction>
</comment>
<evidence type="ECO:0000256" key="7">
    <source>
        <dbReference type="ARBA" id="ARBA00022984"/>
    </source>
</evidence>
<dbReference type="RefSeq" id="WP_382253735.1">
    <property type="nucleotide sequence ID" value="NZ_JBHTBX010000002.1"/>
</dbReference>
<keyword evidence="2 10" id="KW-0436">Ligase</keyword>
<protein>
    <recommendedName>
        <fullName evidence="10 11">UDP-N-acetylmuramoyl-tripeptide--D-alanyl-D-alanine ligase</fullName>
        <ecNumber evidence="10 11">6.3.2.10</ecNumber>
    </recommendedName>
    <alternativeName>
        <fullName evidence="10">D-alanyl-D-alanine-adding enzyme</fullName>
    </alternativeName>
</protein>
<evidence type="ECO:0000259" key="13">
    <source>
        <dbReference type="Pfam" id="PF02875"/>
    </source>
</evidence>
<keyword evidence="3 10" id="KW-0132">Cell division</keyword>
<feature type="domain" description="Mur ligase C-terminal" evidence="13">
    <location>
        <begin position="331"/>
        <end position="448"/>
    </location>
</feature>
<evidence type="ECO:0000256" key="1">
    <source>
        <dbReference type="ARBA" id="ARBA00022490"/>
    </source>
</evidence>
<keyword evidence="4 10" id="KW-0547">Nucleotide-binding</keyword>
<dbReference type="InterPro" id="IPR036615">
    <property type="entry name" value="Mur_ligase_C_dom_sf"/>
</dbReference>
<dbReference type="InterPro" id="IPR004101">
    <property type="entry name" value="Mur_ligase_C"/>
</dbReference>
<feature type="domain" description="Mur ligase N-terminal catalytic" evidence="12">
    <location>
        <begin position="24"/>
        <end position="94"/>
    </location>
</feature>
<gene>
    <name evidence="10 15" type="primary">murF</name>
    <name evidence="15" type="ORF">ACFQNJ_03010</name>
</gene>
<dbReference type="Pfam" id="PF08245">
    <property type="entry name" value="Mur_ligase_M"/>
    <property type="match status" value="1"/>
</dbReference>
<keyword evidence="8 10" id="KW-0131">Cell cycle</keyword>
<dbReference type="SUPFAM" id="SSF53623">
    <property type="entry name" value="MurD-like peptide ligases, catalytic domain"/>
    <property type="match status" value="1"/>
</dbReference>
<dbReference type="Pfam" id="PF02875">
    <property type="entry name" value="Mur_ligase_C"/>
    <property type="match status" value="1"/>
</dbReference>
<evidence type="ECO:0000256" key="4">
    <source>
        <dbReference type="ARBA" id="ARBA00022741"/>
    </source>
</evidence>
<keyword evidence="1 10" id="KW-0963">Cytoplasm</keyword>
<dbReference type="Pfam" id="PF01225">
    <property type="entry name" value="Mur_ligase"/>
    <property type="match status" value="1"/>
</dbReference>
<evidence type="ECO:0000256" key="8">
    <source>
        <dbReference type="ARBA" id="ARBA00023306"/>
    </source>
</evidence>
<dbReference type="InterPro" id="IPR035911">
    <property type="entry name" value="MurE/MurF_N"/>
</dbReference>
<comment type="caution">
    <text evidence="15">The sequence shown here is derived from an EMBL/GenBank/DDBJ whole genome shotgun (WGS) entry which is preliminary data.</text>
</comment>
<feature type="binding site" evidence="10">
    <location>
        <begin position="108"/>
        <end position="114"/>
    </location>
    <ligand>
        <name>ATP</name>
        <dbReference type="ChEBI" id="CHEBI:30616"/>
    </ligand>
</feature>